<proteinExistence type="predicted"/>
<evidence type="ECO:0000256" key="3">
    <source>
        <dbReference type="ARBA" id="ARBA00022516"/>
    </source>
</evidence>
<evidence type="ECO:0000256" key="7">
    <source>
        <dbReference type="ARBA" id="ARBA00022777"/>
    </source>
</evidence>
<evidence type="ECO:0000256" key="2">
    <source>
        <dbReference type="ARBA" id="ARBA00012071"/>
    </source>
</evidence>
<evidence type="ECO:0000256" key="9">
    <source>
        <dbReference type="ARBA" id="ARBA00023098"/>
    </source>
</evidence>
<dbReference type="GO" id="GO:0005524">
    <property type="term" value="F:ATP binding"/>
    <property type="evidence" value="ECO:0007669"/>
    <property type="project" value="UniProtKB-KW"/>
</dbReference>
<accession>X1SBQ4</accession>
<dbReference type="Pfam" id="PF02606">
    <property type="entry name" value="LpxK"/>
    <property type="match status" value="1"/>
</dbReference>
<reference evidence="10" key="1">
    <citation type="journal article" date="2014" name="Front. Microbiol.">
        <title>High frequency of phylogenetically diverse reductive dehalogenase-homologous genes in deep subseafloor sedimentary metagenomes.</title>
        <authorList>
            <person name="Kawai M."/>
            <person name="Futagami T."/>
            <person name="Toyoda A."/>
            <person name="Takaki Y."/>
            <person name="Nishi S."/>
            <person name="Hori S."/>
            <person name="Arai W."/>
            <person name="Tsubouchi T."/>
            <person name="Morono Y."/>
            <person name="Uchiyama I."/>
            <person name="Ito T."/>
            <person name="Fujiyama A."/>
            <person name="Inagaki F."/>
            <person name="Takami H."/>
        </authorList>
    </citation>
    <scope>NUCLEOTIDE SEQUENCE</scope>
    <source>
        <strain evidence="10">Expedition CK06-06</strain>
    </source>
</reference>
<evidence type="ECO:0000256" key="5">
    <source>
        <dbReference type="ARBA" id="ARBA00022679"/>
    </source>
</evidence>
<dbReference type="PANTHER" id="PTHR42724:SF1">
    <property type="entry name" value="TETRAACYLDISACCHARIDE 4'-KINASE, MITOCHONDRIAL-RELATED"/>
    <property type="match status" value="1"/>
</dbReference>
<dbReference type="PANTHER" id="PTHR42724">
    <property type="entry name" value="TETRAACYLDISACCHARIDE 4'-KINASE"/>
    <property type="match status" value="1"/>
</dbReference>
<keyword evidence="7" id="KW-0418">Kinase</keyword>
<evidence type="ECO:0000256" key="1">
    <source>
        <dbReference type="ARBA" id="ARBA00004870"/>
    </source>
</evidence>
<dbReference type="GO" id="GO:0009244">
    <property type="term" value="P:lipopolysaccharide core region biosynthetic process"/>
    <property type="evidence" value="ECO:0007669"/>
    <property type="project" value="TreeGrafter"/>
</dbReference>
<keyword evidence="4" id="KW-0441">Lipid A biosynthesis</keyword>
<evidence type="ECO:0000256" key="6">
    <source>
        <dbReference type="ARBA" id="ARBA00022741"/>
    </source>
</evidence>
<comment type="pathway">
    <text evidence="1">Glycolipid biosynthesis; lipid IV(A) biosynthesis; lipid IV(A) from (3R)-3-hydroxytetradecanoyl-[acyl-carrier-protein] and UDP-N-acetyl-alpha-D-glucosamine: step 6/6.</text>
</comment>
<name>X1SBQ4_9ZZZZ</name>
<keyword evidence="8" id="KW-0067">ATP-binding</keyword>
<dbReference type="GO" id="GO:0009029">
    <property type="term" value="F:lipid-A 4'-kinase activity"/>
    <property type="evidence" value="ECO:0007669"/>
    <property type="project" value="UniProtKB-EC"/>
</dbReference>
<dbReference type="InterPro" id="IPR003758">
    <property type="entry name" value="LpxK"/>
</dbReference>
<dbReference type="EMBL" id="BARW01006486">
    <property type="protein sequence ID" value="GAI76526.1"/>
    <property type="molecule type" value="Genomic_DNA"/>
</dbReference>
<dbReference type="GO" id="GO:0009245">
    <property type="term" value="P:lipid A biosynthetic process"/>
    <property type="evidence" value="ECO:0007669"/>
    <property type="project" value="UniProtKB-KW"/>
</dbReference>
<keyword evidence="6" id="KW-0547">Nucleotide-binding</keyword>
<keyword evidence="3" id="KW-0444">Lipid biosynthesis</keyword>
<evidence type="ECO:0000256" key="8">
    <source>
        <dbReference type="ARBA" id="ARBA00022840"/>
    </source>
</evidence>
<dbReference type="AlphaFoldDB" id="X1SBQ4"/>
<dbReference type="NCBIfam" id="TIGR00682">
    <property type="entry name" value="lpxK"/>
    <property type="match status" value="1"/>
</dbReference>
<comment type="caution">
    <text evidence="10">The sequence shown here is derived from an EMBL/GenBank/DDBJ whole genome shotgun (WGS) entry which is preliminary data.</text>
</comment>
<dbReference type="EC" id="2.7.1.130" evidence="2"/>
<evidence type="ECO:0000256" key="4">
    <source>
        <dbReference type="ARBA" id="ARBA00022556"/>
    </source>
</evidence>
<organism evidence="10">
    <name type="scientific">marine sediment metagenome</name>
    <dbReference type="NCBI Taxonomy" id="412755"/>
    <lineage>
        <taxon>unclassified sequences</taxon>
        <taxon>metagenomes</taxon>
        <taxon>ecological metagenomes</taxon>
    </lineage>
</organism>
<keyword evidence="9" id="KW-0443">Lipid metabolism</keyword>
<dbReference type="GO" id="GO:0005886">
    <property type="term" value="C:plasma membrane"/>
    <property type="evidence" value="ECO:0007669"/>
    <property type="project" value="TreeGrafter"/>
</dbReference>
<protein>
    <recommendedName>
        <fullName evidence="2">tetraacyldisaccharide 4'-kinase</fullName>
        <ecNumber evidence="2">2.7.1.130</ecNumber>
    </recommendedName>
</protein>
<keyword evidence="5" id="KW-0808">Transferase</keyword>
<dbReference type="UniPathway" id="UPA00359">
    <property type="reaction ID" value="UER00482"/>
</dbReference>
<sequence>MTNSNNTKVGDEPWLISKRVTIPVVVSHDKKEGCSYIIETYEPDIIIIDDGFQSFSIGRELDILLLDATDNFVDSFVLPAGRLREPLSAIKRADIVIITRCNQAGKNQIQRILRRIRRYSRHTPIFLSSHNPLFLIKIPENRTFSPFYLKGKRILSLSSIGNNQSFLLTLKSIGLNIVQKLSYLDHHAYSTRDINRINRLVALHNIDAIITTEKDMYSLRFSVGELQVPLYSLAIELSLEELKRFEMVLEGKGLL</sequence>
<gene>
    <name evidence="10" type="ORF">S12H4_13620</name>
</gene>
<evidence type="ECO:0000313" key="10">
    <source>
        <dbReference type="EMBL" id="GAI76526.1"/>
    </source>
</evidence>